<dbReference type="AlphaFoldDB" id="A0A9D4LPX8"/>
<name>A0A9D4LPX8_DREPO</name>
<keyword evidence="2" id="KW-1185">Reference proteome</keyword>
<reference evidence="1" key="1">
    <citation type="journal article" date="2019" name="bioRxiv">
        <title>The Genome of the Zebra Mussel, Dreissena polymorpha: A Resource for Invasive Species Research.</title>
        <authorList>
            <person name="McCartney M.A."/>
            <person name="Auch B."/>
            <person name="Kono T."/>
            <person name="Mallez S."/>
            <person name="Zhang Y."/>
            <person name="Obille A."/>
            <person name="Becker A."/>
            <person name="Abrahante J.E."/>
            <person name="Garbe J."/>
            <person name="Badalamenti J.P."/>
            <person name="Herman A."/>
            <person name="Mangelson H."/>
            <person name="Liachko I."/>
            <person name="Sullivan S."/>
            <person name="Sone E.D."/>
            <person name="Koren S."/>
            <person name="Silverstein K.A.T."/>
            <person name="Beckman K.B."/>
            <person name="Gohl D.M."/>
        </authorList>
    </citation>
    <scope>NUCLEOTIDE SEQUENCE</scope>
    <source>
        <strain evidence="1">Duluth1</strain>
        <tissue evidence="1">Whole animal</tissue>
    </source>
</reference>
<evidence type="ECO:0000313" key="1">
    <source>
        <dbReference type="EMBL" id="KAH3861588.1"/>
    </source>
</evidence>
<organism evidence="1 2">
    <name type="scientific">Dreissena polymorpha</name>
    <name type="common">Zebra mussel</name>
    <name type="synonym">Mytilus polymorpha</name>
    <dbReference type="NCBI Taxonomy" id="45954"/>
    <lineage>
        <taxon>Eukaryota</taxon>
        <taxon>Metazoa</taxon>
        <taxon>Spiralia</taxon>
        <taxon>Lophotrochozoa</taxon>
        <taxon>Mollusca</taxon>
        <taxon>Bivalvia</taxon>
        <taxon>Autobranchia</taxon>
        <taxon>Heteroconchia</taxon>
        <taxon>Euheterodonta</taxon>
        <taxon>Imparidentia</taxon>
        <taxon>Neoheterodontei</taxon>
        <taxon>Myida</taxon>
        <taxon>Dreissenoidea</taxon>
        <taxon>Dreissenidae</taxon>
        <taxon>Dreissena</taxon>
    </lineage>
</organism>
<accession>A0A9D4LPX8</accession>
<comment type="caution">
    <text evidence="1">The sequence shown here is derived from an EMBL/GenBank/DDBJ whole genome shotgun (WGS) entry which is preliminary data.</text>
</comment>
<evidence type="ECO:0000313" key="2">
    <source>
        <dbReference type="Proteomes" id="UP000828390"/>
    </source>
</evidence>
<dbReference type="Proteomes" id="UP000828390">
    <property type="component" value="Unassembled WGS sequence"/>
</dbReference>
<proteinExistence type="predicted"/>
<protein>
    <submittedName>
        <fullName evidence="1">Uncharacterized protein</fullName>
    </submittedName>
</protein>
<reference evidence="1" key="2">
    <citation type="submission" date="2020-11" db="EMBL/GenBank/DDBJ databases">
        <authorList>
            <person name="McCartney M.A."/>
            <person name="Auch B."/>
            <person name="Kono T."/>
            <person name="Mallez S."/>
            <person name="Becker A."/>
            <person name="Gohl D.M."/>
            <person name="Silverstein K.A.T."/>
            <person name="Koren S."/>
            <person name="Bechman K.B."/>
            <person name="Herman A."/>
            <person name="Abrahante J.E."/>
            <person name="Garbe J."/>
        </authorList>
    </citation>
    <scope>NUCLEOTIDE SEQUENCE</scope>
    <source>
        <strain evidence="1">Duluth1</strain>
        <tissue evidence="1">Whole animal</tissue>
    </source>
</reference>
<dbReference type="EMBL" id="JAIWYP010000002">
    <property type="protein sequence ID" value="KAH3861588.1"/>
    <property type="molecule type" value="Genomic_DNA"/>
</dbReference>
<gene>
    <name evidence="1" type="ORF">DPMN_024521</name>
</gene>
<sequence length="81" mass="9063">MRKSILNSTYPSRKGINDQVTVWTRSDPNTHIQAPITTAHWVIVNLKWLEVTRGLLEADSCHPVGLKSPQGDMNRLEVALG</sequence>